<dbReference type="EMBL" id="CP011971">
    <property type="protein sequence ID" value="AMN47202.1"/>
    <property type="molecule type" value="Genomic_DNA"/>
</dbReference>
<gene>
    <name evidence="1" type="ORF">ACG33_08865</name>
</gene>
<sequence>MDPARSAGSRRAAERAVLSRAAASPASDCAALGSEASNPQASLATFRAPMRGGLQGIDAGEPALSVLAPALQGMQRNRVLALLGTGATG</sequence>
<dbReference type="AlphaFoldDB" id="A0A127F9V7"/>
<organism evidence="1 2">
    <name type="scientific">Steroidobacter denitrificans</name>
    <dbReference type="NCBI Taxonomy" id="465721"/>
    <lineage>
        <taxon>Bacteria</taxon>
        <taxon>Pseudomonadati</taxon>
        <taxon>Pseudomonadota</taxon>
        <taxon>Gammaproteobacteria</taxon>
        <taxon>Steroidobacterales</taxon>
        <taxon>Steroidobacteraceae</taxon>
        <taxon>Steroidobacter</taxon>
    </lineage>
</organism>
<dbReference type="STRING" id="465721.ACG33_08865"/>
<dbReference type="Proteomes" id="UP000070250">
    <property type="component" value="Chromosome"/>
</dbReference>
<evidence type="ECO:0000313" key="2">
    <source>
        <dbReference type="Proteomes" id="UP000070250"/>
    </source>
</evidence>
<proteinExistence type="predicted"/>
<dbReference type="RefSeq" id="WP_066920476.1">
    <property type="nucleotide sequence ID" value="NZ_CP011971.1"/>
</dbReference>
<evidence type="ECO:0000313" key="1">
    <source>
        <dbReference type="EMBL" id="AMN47202.1"/>
    </source>
</evidence>
<accession>A0A127F9V7</accession>
<keyword evidence="2" id="KW-1185">Reference proteome</keyword>
<protein>
    <submittedName>
        <fullName evidence="1">Uncharacterized protein</fullName>
    </submittedName>
</protein>
<dbReference type="KEGG" id="sdf:ACG33_08865"/>
<name>A0A127F9V7_STEDE</name>
<reference evidence="1 2" key="1">
    <citation type="submission" date="2015-06" db="EMBL/GenBank/DDBJ databases">
        <title>A Comprehensive Approach to Explore the Metabolic and Phylogenetic Diversity of Bacterial Steroid Degradation in the Environment: Testosterone as an Example.</title>
        <authorList>
            <person name="Yang F.-C."/>
            <person name="Chen Y.-L."/>
            <person name="Yu C.-P."/>
            <person name="Tang S.-L."/>
            <person name="Wang P.-H."/>
            <person name="Ismail W."/>
            <person name="Wang C.-H."/>
            <person name="Yang C.-Y."/>
            <person name="Chiang Y.-R."/>
        </authorList>
    </citation>
    <scope>NUCLEOTIDE SEQUENCE [LARGE SCALE GENOMIC DNA]</scope>
    <source>
        <strain evidence="1 2">DSM 18526</strain>
    </source>
</reference>